<dbReference type="Proteomes" id="UP000767854">
    <property type="component" value="Unassembled WGS sequence"/>
</dbReference>
<sequence>MIIDEIKTISTIDELIERYEQCWKSSFKSFDLLNNIIQSSNRKLREILTEISISRSYYYKVINVEVTPSRDTLIELLIAYRADFSDVQAVLESFNYNGLSFQFKRDLIFIYAILHKKNLMFINYVLYDQKMNLLCKEVIRKRDD</sequence>
<reference evidence="1 2" key="1">
    <citation type="submission" date="2021-01" db="EMBL/GenBank/DDBJ databases">
        <title>Genomic Encyclopedia of Type Strains, Phase IV (KMG-IV): sequencing the most valuable type-strain genomes for metagenomic binning, comparative biology and taxonomic classification.</title>
        <authorList>
            <person name="Goeker M."/>
        </authorList>
    </citation>
    <scope>NUCLEOTIDE SEQUENCE [LARGE SCALE GENOMIC DNA]</scope>
    <source>
        <strain evidence="1 2">DSM 24436</strain>
    </source>
</reference>
<evidence type="ECO:0008006" key="3">
    <source>
        <dbReference type="Google" id="ProtNLM"/>
    </source>
</evidence>
<keyword evidence="2" id="KW-1185">Reference proteome</keyword>
<protein>
    <recommendedName>
        <fullName evidence="3">XRE family transcriptional regulator</fullName>
    </recommendedName>
</protein>
<dbReference type="EMBL" id="JAFBDT010000027">
    <property type="protein sequence ID" value="MBM7562712.1"/>
    <property type="molecule type" value="Genomic_DNA"/>
</dbReference>
<proteinExistence type="predicted"/>
<evidence type="ECO:0000313" key="1">
    <source>
        <dbReference type="EMBL" id="MBM7562712.1"/>
    </source>
</evidence>
<organism evidence="1 2">
    <name type="scientific">Fusibacter tunisiensis</name>
    <dbReference type="NCBI Taxonomy" id="1008308"/>
    <lineage>
        <taxon>Bacteria</taxon>
        <taxon>Bacillati</taxon>
        <taxon>Bacillota</taxon>
        <taxon>Clostridia</taxon>
        <taxon>Eubacteriales</taxon>
        <taxon>Eubacteriales Family XII. Incertae Sedis</taxon>
        <taxon>Fusibacter</taxon>
    </lineage>
</organism>
<accession>A0ABS2MTW6</accession>
<name>A0ABS2MTW6_9FIRM</name>
<evidence type="ECO:0000313" key="2">
    <source>
        <dbReference type="Proteomes" id="UP000767854"/>
    </source>
</evidence>
<gene>
    <name evidence="1" type="ORF">JOC49_002273</name>
</gene>
<comment type="caution">
    <text evidence="1">The sequence shown here is derived from an EMBL/GenBank/DDBJ whole genome shotgun (WGS) entry which is preliminary data.</text>
</comment>